<keyword evidence="1 3" id="KW-0378">Hydrolase</keyword>
<dbReference type="PANTHER" id="PTHR43056:SF10">
    <property type="entry name" value="COCE_NOND FAMILY, PUTATIVE (AFU_ORTHOLOGUE AFUA_7G00600)-RELATED"/>
    <property type="match status" value="1"/>
</dbReference>
<comment type="caution">
    <text evidence="3">The sequence shown here is derived from an EMBL/GenBank/DDBJ whole genome shotgun (WGS) entry which is preliminary data.</text>
</comment>
<dbReference type="SUPFAM" id="SSF49785">
    <property type="entry name" value="Galactose-binding domain-like"/>
    <property type="match status" value="1"/>
</dbReference>
<dbReference type="EMBL" id="JAERRJ010000001">
    <property type="protein sequence ID" value="MBL1073411.1"/>
    <property type="molecule type" value="Genomic_DNA"/>
</dbReference>
<dbReference type="GO" id="GO:0016787">
    <property type="term" value="F:hydrolase activity"/>
    <property type="evidence" value="ECO:0007669"/>
    <property type="project" value="UniProtKB-KW"/>
</dbReference>
<dbReference type="InterPro" id="IPR005674">
    <property type="entry name" value="CocE/Ser_esterase"/>
</dbReference>
<dbReference type="InterPro" id="IPR013736">
    <property type="entry name" value="Xaa-Pro_dipept_C"/>
</dbReference>
<organism evidence="3 4">
    <name type="scientific">Nocardia acididurans</name>
    <dbReference type="NCBI Taxonomy" id="2802282"/>
    <lineage>
        <taxon>Bacteria</taxon>
        <taxon>Bacillati</taxon>
        <taxon>Actinomycetota</taxon>
        <taxon>Actinomycetes</taxon>
        <taxon>Mycobacteriales</taxon>
        <taxon>Nocardiaceae</taxon>
        <taxon>Nocardia</taxon>
    </lineage>
</organism>
<reference evidence="3 4" key="1">
    <citation type="submission" date="2021-01" db="EMBL/GenBank/DDBJ databases">
        <title>WGS of actinomycetes isolated from Thailand.</title>
        <authorList>
            <person name="Thawai C."/>
        </authorList>
    </citation>
    <scope>NUCLEOTIDE SEQUENCE [LARGE SCALE GENOMIC DNA]</scope>
    <source>
        <strain evidence="3 4">LPG 2</strain>
    </source>
</reference>
<dbReference type="InterPro" id="IPR008979">
    <property type="entry name" value="Galactose-bd-like_sf"/>
</dbReference>
<dbReference type="NCBIfam" id="TIGR00976">
    <property type="entry name" value="CocE_NonD"/>
    <property type="match status" value="2"/>
</dbReference>
<evidence type="ECO:0000313" key="3">
    <source>
        <dbReference type="EMBL" id="MBL1073411.1"/>
    </source>
</evidence>
<protein>
    <submittedName>
        <fullName evidence="3">CocE/NonD family hydrolase</fullName>
    </submittedName>
</protein>
<dbReference type="InterPro" id="IPR000383">
    <property type="entry name" value="Xaa-Pro-like_dom"/>
</dbReference>
<dbReference type="Pfam" id="PF02129">
    <property type="entry name" value="Peptidase_S15"/>
    <property type="match status" value="1"/>
</dbReference>
<gene>
    <name evidence="3" type="ORF">JK358_03270</name>
</gene>
<dbReference type="SUPFAM" id="SSF53474">
    <property type="entry name" value="alpha/beta-Hydrolases"/>
    <property type="match status" value="1"/>
</dbReference>
<accession>A0ABS1LYX4</accession>
<name>A0ABS1LYX4_9NOCA</name>
<dbReference type="Gene3D" id="3.40.50.1820">
    <property type="entry name" value="alpha/beta hydrolase"/>
    <property type="match status" value="2"/>
</dbReference>
<evidence type="ECO:0000313" key="4">
    <source>
        <dbReference type="Proteomes" id="UP000602198"/>
    </source>
</evidence>
<dbReference type="SMART" id="SM00939">
    <property type="entry name" value="PepX_C"/>
    <property type="match status" value="1"/>
</dbReference>
<evidence type="ECO:0000256" key="1">
    <source>
        <dbReference type="ARBA" id="ARBA00022801"/>
    </source>
</evidence>
<dbReference type="Proteomes" id="UP000602198">
    <property type="component" value="Unassembled WGS sequence"/>
</dbReference>
<keyword evidence="4" id="KW-1185">Reference proteome</keyword>
<feature type="domain" description="Xaa-Pro dipeptidyl-peptidase C-terminal" evidence="2">
    <location>
        <begin position="381"/>
        <end position="649"/>
    </location>
</feature>
<dbReference type="InterPro" id="IPR050585">
    <property type="entry name" value="Xaa-Pro_dipeptidyl-ppase/CocE"/>
</dbReference>
<dbReference type="Gene3D" id="2.60.120.260">
    <property type="entry name" value="Galactose-binding domain-like"/>
    <property type="match status" value="1"/>
</dbReference>
<dbReference type="Pfam" id="PF08530">
    <property type="entry name" value="PepX_C"/>
    <property type="match status" value="1"/>
</dbReference>
<dbReference type="RefSeq" id="WP_201943332.1">
    <property type="nucleotide sequence ID" value="NZ_JAERRJ010000001.1"/>
</dbReference>
<dbReference type="InterPro" id="IPR029058">
    <property type="entry name" value="AB_hydrolase_fold"/>
</dbReference>
<proteinExistence type="predicted"/>
<sequence>MNDHLLTQPLPAGVDGGAAGAAWTATHDGPQRYPRVHIERDVPITMSDGVVLRADVYRPAYPSGQAVAEPTPTIVNLTPYTKLAWNVMDKALSVPGLSAALTERSRDFAGSRRLPGLADSVRTLAGGYPRNISIDRQLIRSGYTQVVVDVRGTGHSQGVYQLFGAREQRDTLEVFDWVTAQPWSTGDIGMNGVSYSGINQFQAAAHRPPALKAIFPGVAPTDGMLDGIAPGGGLGLLFTPVWMSVVNLSKLLPPSKPLRRGGFDRQWLRDRRSAPFSYLGALGNWLTATRLDRLGPEALAFLDPQSPVRQGLRVDVSSIEVPTFVFGAWHDIFVSAQVKAYNALRLPPGRKQLLMGFGDHLNMGHDLGRPGEPPRLDVLQRAWFDRWLKGIDNGIDEFGPVTAHQMGGEWIRSTALPEHGTKYRRLYLSAATGGTAPGSVYDGSLTTEADPAVTRLTVAPGIAGIRSRDTSLTTIGLFSAFFGSRPDAARQETGGLSFTSAPVTAPTTVNGPITVHLTAIHDAIDGFWAVTVNDVSPDGYSTVLGSGQLVTSLRAKDELHSTRLPNGDFLEPVYPLAVADRLPVEPGTAVALDIPIPAISAHLRPGHRLRVNVYAGNFPRAIPMMPMLVDSGRRPQHLHLDPAAASFVTIGLLGAPGW</sequence>
<dbReference type="PANTHER" id="PTHR43056">
    <property type="entry name" value="PEPTIDASE S9 PROLYL OLIGOPEPTIDASE"/>
    <property type="match status" value="1"/>
</dbReference>
<evidence type="ECO:0000259" key="2">
    <source>
        <dbReference type="SMART" id="SM00939"/>
    </source>
</evidence>